<dbReference type="GO" id="GO:0000270">
    <property type="term" value="P:peptidoglycan metabolic process"/>
    <property type="evidence" value="ECO:0007669"/>
    <property type="project" value="TreeGrafter"/>
</dbReference>
<name>A0A7J0D075_STRMI</name>
<dbReference type="GO" id="GO:0043164">
    <property type="term" value="P:Gram-negative-bacterium-type cell wall biogenesis"/>
    <property type="evidence" value="ECO:0007669"/>
    <property type="project" value="TreeGrafter"/>
</dbReference>
<dbReference type="GO" id="GO:0005886">
    <property type="term" value="C:plasma membrane"/>
    <property type="evidence" value="ECO:0007669"/>
    <property type="project" value="TreeGrafter"/>
</dbReference>
<keyword evidence="2" id="KW-0472">Membrane</keyword>
<feature type="compositionally biased region" description="Low complexity" evidence="1">
    <location>
        <begin position="325"/>
        <end position="347"/>
    </location>
</feature>
<dbReference type="Proteomes" id="UP000498740">
    <property type="component" value="Unassembled WGS sequence"/>
</dbReference>
<feature type="transmembrane region" description="Helical" evidence="2">
    <location>
        <begin position="191"/>
        <end position="209"/>
    </location>
</feature>
<feature type="transmembrane region" description="Helical" evidence="2">
    <location>
        <begin position="57"/>
        <end position="75"/>
    </location>
</feature>
<comment type="caution">
    <text evidence="4">The sequence shown here is derived from an EMBL/GenBank/DDBJ whole genome shotgun (WGS) entry which is preliminary data.</text>
</comment>
<dbReference type="InterPro" id="IPR014729">
    <property type="entry name" value="Rossmann-like_a/b/a_fold"/>
</dbReference>
<proteinExistence type="predicted"/>
<evidence type="ECO:0000259" key="3">
    <source>
        <dbReference type="Pfam" id="PF02698"/>
    </source>
</evidence>
<feature type="region of interest" description="Disordered" evidence="1">
    <location>
        <begin position="321"/>
        <end position="347"/>
    </location>
</feature>
<feature type="transmembrane region" description="Helical" evidence="2">
    <location>
        <begin position="32"/>
        <end position="50"/>
    </location>
</feature>
<dbReference type="EMBL" id="BLWD01000001">
    <property type="protein sequence ID" value="GFN07427.1"/>
    <property type="molecule type" value="Genomic_DNA"/>
</dbReference>
<dbReference type="InterPro" id="IPR051599">
    <property type="entry name" value="Cell_Envelope_Assoc"/>
</dbReference>
<evidence type="ECO:0000313" key="5">
    <source>
        <dbReference type="Proteomes" id="UP000498740"/>
    </source>
</evidence>
<organism evidence="4 5">
    <name type="scientific">Streptomyces microflavus</name>
    <name type="common">Streptomyces lipmanii</name>
    <dbReference type="NCBI Taxonomy" id="1919"/>
    <lineage>
        <taxon>Bacteria</taxon>
        <taxon>Bacillati</taxon>
        <taxon>Actinomycetota</taxon>
        <taxon>Actinomycetes</taxon>
        <taxon>Kitasatosporales</taxon>
        <taxon>Streptomycetaceae</taxon>
        <taxon>Streptomyces</taxon>
    </lineage>
</organism>
<feature type="domain" description="DUF218" evidence="3">
    <location>
        <begin position="190"/>
        <end position="314"/>
    </location>
</feature>
<gene>
    <name evidence="4" type="ORF">Smic_59830</name>
</gene>
<protein>
    <submittedName>
        <fullName evidence="4">Membrane protein</fullName>
    </submittedName>
</protein>
<dbReference type="CDD" id="cd06259">
    <property type="entry name" value="YdcF-like"/>
    <property type="match status" value="1"/>
</dbReference>
<feature type="transmembrane region" description="Helical" evidence="2">
    <location>
        <begin position="87"/>
        <end position="112"/>
    </location>
</feature>
<dbReference type="Gene3D" id="3.40.50.620">
    <property type="entry name" value="HUPs"/>
    <property type="match status" value="1"/>
</dbReference>
<evidence type="ECO:0000313" key="4">
    <source>
        <dbReference type="EMBL" id="GFN07427.1"/>
    </source>
</evidence>
<evidence type="ECO:0000256" key="1">
    <source>
        <dbReference type="SAM" id="MobiDB-lite"/>
    </source>
</evidence>
<feature type="transmembrane region" description="Helical" evidence="2">
    <location>
        <begin position="124"/>
        <end position="147"/>
    </location>
</feature>
<keyword evidence="2" id="KW-0812">Transmembrane</keyword>
<dbReference type="Pfam" id="PF02698">
    <property type="entry name" value="DUF218"/>
    <property type="match status" value="1"/>
</dbReference>
<dbReference type="InterPro" id="IPR003848">
    <property type="entry name" value="DUF218"/>
</dbReference>
<sequence length="352" mass="37793">MRRSLAQRPLPAAAGARLPVGRPGPAPYPVRMLVYAPAALLLLVFCVSVLHDRRKFSNAVVLGLAVLCALAAWLYELIRSESASGVVAAWSLLVVGAVAVLLLTYFLFVNGVRMLRKEGRSPSNLLSLAAALAIVGVVALLVAAVVVRTPVLTGVAAAAGGLALYFSFLFLCFVCYAFLYGRLRVRRKADFVVVLGSGLIGGSTVPPLLASRLKRGQAVHARLARRGGSPVLITSGGQGPDEDLPESHAMADHLVAEGFPAHLIEREDRSTTTEENLRFSKAIMEKAKPDYRCVVVTNNYHAFRAALTARRVRIRGRWWARPRPRTSGPTPRSASSPPYSSTTSGPTRCCVC</sequence>
<feature type="transmembrane region" description="Helical" evidence="2">
    <location>
        <begin position="153"/>
        <end position="179"/>
    </location>
</feature>
<reference evidence="4 5" key="1">
    <citation type="submission" date="2020-05" db="EMBL/GenBank/DDBJ databases">
        <title>Whole genome shotgun sequence of Streptomyces microflavus NBRC 13062.</title>
        <authorList>
            <person name="Komaki H."/>
            <person name="Tamura T."/>
        </authorList>
    </citation>
    <scope>NUCLEOTIDE SEQUENCE [LARGE SCALE GENOMIC DNA]</scope>
    <source>
        <strain evidence="4 5">NBRC 13062</strain>
    </source>
</reference>
<dbReference type="AlphaFoldDB" id="A0A7J0D075"/>
<evidence type="ECO:0000256" key="2">
    <source>
        <dbReference type="SAM" id="Phobius"/>
    </source>
</evidence>
<dbReference type="PANTHER" id="PTHR30336:SF4">
    <property type="entry name" value="ENVELOPE BIOGENESIS FACTOR ELYC"/>
    <property type="match status" value="1"/>
</dbReference>
<dbReference type="PANTHER" id="PTHR30336">
    <property type="entry name" value="INNER MEMBRANE PROTEIN, PROBABLE PERMEASE"/>
    <property type="match status" value="1"/>
</dbReference>
<keyword evidence="2" id="KW-1133">Transmembrane helix</keyword>
<accession>A0A7J0D075</accession>